<dbReference type="InterPro" id="IPR012675">
    <property type="entry name" value="Beta-grasp_dom_sf"/>
</dbReference>
<dbReference type="NCBIfam" id="TIGR01687">
    <property type="entry name" value="moaD_arch"/>
    <property type="match status" value="1"/>
</dbReference>
<dbReference type="AlphaFoldDB" id="X1M6D9"/>
<dbReference type="PANTHER" id="PTHR38031:SF1">
    <property type="entry name" value="SULFUR CARRIER PROTEIN CYSO"/>
    <property type="match status" value="1"/>
</dbReference>
<dbReference type="InterPro" id="IPR003749">
    <property type="entry name" value="ThiS/MoaD-like"/>
</dbReference>
<dbReference type="Pfam" id="PF02597">
    <property type="entry name" value="ThiS"/>
    <property type="match status" value="1"/>
</dbReference>
<protein>
    <recommendedName>
        <fullName evidence="2">MoaD/ThiS family protein</fullName>
    </recommendedName>
</protein>
<proteinExistence type="predicted"/>
<dbReference type="InterPro" id="IPR010038">
    <property type="entry name" value="MoaD_arc-typ"/>
</dbReference>
<dbReference type="PANTHER" id="PTHR38031">
    <property type="entry name" value="SULFUR CARRIER PROTEIN SLR0821-RELATED"/>
    <property type="match status" value="1"/>
</dbReference>
<dbReference type="EMBL" id="BARV01009209">
    <property type="protein sequence ID" value="GAI13636.1"/>
    <property type="molecule type" value="Genomic_DNA"/>
</dbReference>
<dbReference type="Gene3D" id="3.10.20.30">
    <property type="match status" value="1"/>
</dbReference>
<reference evidence="1" key="1">
    <citation type="journal article" date="2014" name="Front. Microbiol.">
        <title>High frequency of phylogenetically diverse reductive dehalogenase-homologous genes in deep subseafloor sedimentary metagenomes.</title>
        <authorList>
            <person name="Kawai M."/>
            <person name="Futagami T."/>
            <person name="Toyoda A."/>
            <person name="Takaki Y."/>
            <person name="Nishi S."/>
            <person name="Hori S."/>
            <person name="Arai W."/>
            <person name="Tsubouchi T."/>
            <person name="Morono Y."/>
            <person name="Uchiyama I."/>
            <person name="Ito T."/>
            <person name="Fujiyama A."/>
            <person name="Inagaki F."/>
            <person name="Takami H."/>
        </authorList>
    </citation>
    <scope>NUCLEOTIDE SEQUENCE</scope>
    <source>
        <strain evidence="1">Expedition CK06-06</strain>
    </source>
</reference>
<accession>X1M6D9</accession>
<dbReference type="NCBIfam" id="NF041918">
    <property type="entry name" value="SAMP1"/>
    <property type="match status" value="1"/>
</dbReference>
<name>X1M6D9_9ZZZZ</name>
<dbReference type="InterPro" id="IPR054834">
    <property type="entry name" value="SAMP1_3"/>
</dbReference>
<gene>
    <name evidence="1" type="ORF">S06H3_18244</name>
</gene>
<dbReference type="InterPro" id="IPR016155">
    <property type="entry name" value="Mopterin_synth/thiamin_S_b"/>
</dbReference>
<dbReference type="InterPro" id="IPR052045">
    <property type="entry name" value="Sulfur_Carrier/Prot_Modifier"/>
</dbReference>
<evidence type="ECO:0000313" key="1">
    <source>
        <dbReference type="EMBL" id="GAI13636.1"/>
    </source>
</evidence>
<sequence>MKIKVKFFATFREVFSGEVKEIELDNRSNVQDLLNLLCDSPQRSQEIFDDSGNIKRYVRVLKNGRRVQFLDGLRTELGEGDVVAMFPPGYPGYDK</sequence>
<comment type="caution">
    <text evidence="1">The sequence shown here is derived from an EMBL/GenBank/DDBJ whole genome shotgun (WGS) entry which is preliminary data.</text>
</comment>
<organism evidence="1">
    <name type="scientific">marine sediment metagenome</name>
    <dbReference type="NCBI Taxonomy" id="412755"/>
    <lineage>
        <taxon>unclassified sequences</taxon>
        <taxon>metagenomes</taxon>
        <taxon>ecological metagenomes</taxon>
    </lineage>
</organism>
<evidence type="ECO:0008006" key="2">
    <source>
        <dbReference type="Google" id="ProtNLM"/>
    </source>
</evidence>
<dbReference type="SUPFAM" id="SSF54285">
    <property type="entry name" value="MoaD/ThiS"/>
    <property type="match status" value="1"/>
</dbReference>